<accession>A0ABW6YJS8</accession>
<name>A0ABW6YJS8_9ACTN</name>
<dbReference type="RefSeq" id="WP_391937013.1">
    <property type="nucleotide sequence ID" value="NZ_JBIBSM010000019.1"/>
</dbReference>
<evidence type="ECO:0000313" key="2">
    <source>
        <dbReference type="Proteomes" id="UP001603013"/>
    </source>
</evidence>
<gene>
    <name evidence="1" type="ORF">ACF05T_29145</name>
</gene>
<protein>
    <submittedName>
        <fullName evidence="1">Uncharacterized protein</fullName>
    </submittedName>
</protein>
<dbReference type="EMBL" id="JBIBSM010000019">
    <property type="protein sequence ID" value="MFF8280109.1"/>
    <property type="molecule type" value="Genomic_DNA"/>
</dbReference>
<evidence type="ECO:0000313" key="1">
    <source>
        <dbReference type="EMBL" id="MFF8280109.1"/>
    </source>
</evidence>
<sequence>MTTKQGTFHWARGLPLTIVLDDEGGPRLTHLGPPGEAQRFPRASLPLVEVTARGHGRSWSGNRLIGNVDLLHLSPSRAVSG</sequence>
<comment type="caution">
    <text evidence="1">The sequence shown here is derived from an EMBL/GenBank/DDBJ whole genome shotgun (WGS) entry which is preliminary data.</text>
</comment>
<dbReference type="Proteomes" id="UP001603013">
    <property type="component" value="Unassembled WGS sequence"/>
</dbReference>
<keyword evidence="2" id="KW-1185">Reference proteome</keyword>
<proteinExistence type="predicted"/>
<reference evidence="1 2" key="1">
    <citation type="submission" date="2024-10" db="EMBL/GenBank/DDBJ databases">
        <title>The Natural Products Discovery Center: Release of the First 8490 Sequenced Strains for Exploring Actinobacteria Biosynthetic Diversity.</title>
        <authorList>
            <person name="Kalkreuter E."/>
            <person name="Kautsar S.A."/>
            <person name="Yang D."/>
            <person name="Bader C.D."/>
            <person name="Teijaro C.N."/>
            <person name="Fluegel L."/>
            <person name="Davis C.M."/>
            <person name="Simpson J.R."/>
            <person name="Lauterbach L."/>
            <person name="Steele A.D."/>
            <person name="Gui C."/>
            <person name="Meng S."/>
            <person name="Li G."/>
            <person name="Viehrig K."/>
            <person name="Ye F."/>
            <person name="Su P."/>
            <person name="Kiefer A.F."/>
            <person name="Nichols A."/>
            <person name="Cepeda A.J."/>
            <person name="Yan W."/>
            <person name="Fan B."/>
            <person name="Jiang Y."/>
            <person name="Adhikari A."/>
            <person name="Zheng C.-J."/>
            <person name="Schuster L."/>
            <person name="Cowan T.M."/>
            <person name="Smanski M.J."/>
            <person name="Chevrette M.G."/>
            <person name="De Carvalho L.P.S."/>
            <person name="Shen B."/>
        </authorList>
    </citation>
    <scope>NUCLEOTIDE SEQUENCE [LARGE SCALE GENOMIC DNA]</scope>
    <source>
        <strain evidence="1 2">NPDC015755</strain>
    </source>
</reference>
<organism evidence="1 2">
    <name type="scientific">Streptomyces lateritius</name>
    <dbReference type="NCBI Taxonomy" id="67313"/>
    <lineage>
        <taxon>Bacteria</taxon>
        <taxon>Bacillati</taxon>
        <taxon>Actinomycetota</taxon>
        <taxon>Actinomycetes</taxon>
        <taxon>Kitasatosporales</taxon>
        <taxon>Streptomycetaceae</taxon>
        <taxon>Streptomyces</taxon>
    </lineage>
</organism>